<dbReference type="Gene3D" id="3.40.50.300">
    <property type="entry name" value="P-loop containing nucleotide triphosphate hydrolases"/>
    <property type="match status" value="1"/>
</dbReference>
<dbReference type="InterPro" id="IPR017871">
    <property type="entry name" value="ABC_transporter-like_CS"/>
</dbReference>
<dbReference type="SUPFAM" id="SSF52540">
    <property type="entry name" value="P-loop containing nucleoside triphosphate hydrolases"/>
    <property type="match status" value="1"/>
</dbReference>
<evidence type="ECO:0000256" key="1">
    <source>
        <dbReference type="ARBA" id="ARBA00005417"/>
    </source>
</evidence>
<dbReference type="GO" id="GO:0006829">
    <property type="term" value="P:zinc ion transport"/>
    <property type="evidence" value="ECO:0007669"/>
    <property type="project" value="UniProtKB-KW"/>
</dbReference>
<dbReference type="InterPro" id="IPR003593">
    <property type="entry name" value="AAA+_ATPase"/>
</dbReference>
<dbReference type="SMART" id="SM00382">
    <property type="entry name" value="AAA"/>
    <property type="match status" value="1"/>
</dbReference>
<dbReference type="GO" id="GO:0016887">
    <property type="term" value="F:ATP hydrolysis activity"/>
    <property type="evidence" value="ECO:0007669"/>
    <property type="project" value="InterPro"/>
</dbReference>
<keyword evidence="6" id="KW-0406">Ion transport</keyword>
<gene>
    <name evidence="8" type="ORF">SAMN05444370_101328</name>
</gene>
<evidence type="ECO:0000256" key="2">
    <source>
        <dbReference type="ARBA" id="ARBA00022448"/>
    </source>
</evidence>
<evidence type="ECO:0000256" key="4">
    <source>
        <dbReference type="ARBA" id="ARBA00022840"/>
    </source>
</evidence>
<dbReference type="PANTHER" id="PTHR42734">
    <property type="entry name" value="METAL TRANSPORT SYSTEM ATP-BINDING PROTEIN TM_0124-RELATED"/>
    <property type="match status" value="1"/>
</dbReference>
<keyword evidence="5" id="KW-0864">Zinc transport</keyword>
<dbReference type="InterPro" id="IPR050153">
    <property type="entry name" value="Metal_Ion_Import_ABC"/>
</dbReference>
<dbReference type="EMBL" id="FNQM01000001">
    <property type="protein sequence ID" value="SDZ78338.1"/>
    <property type="molecule type" value="Genomic_DNA"/>
</dbReference>
<keyword evidence="9" id="KW-1185">Reference proteome</keyword>
<keyword evidence="4 8" id="KW-0067">ATP-binding</keyword>
<evidence type="ECO:0000259" key="7">
    <source>
        <dbReference type="PROSITE" id="PS50893"/>
    </source>
</evidence>
<evidence type="ECO:0000313" key="9">
    <source>
        <dbReference type="Proteomes" id="UP000198703"/>
    </source>
</evidence>
<name>A0A1H3VWA2_9RHOB</name>
<proteinExistence type="inferred from homology"/>
<keyword evidence="3" id="KW-0547">Nucleotide-binding</keyword>
<evidence type="ECO:0000256" key="5">
    <source>
        <dbReference type="ARBA" id="ARBA00022906"/>
    </source>
</evidence>
<organism evidence="8 9">
    <name type="scientific">Rubrimonas cliftonensis</name>
    <dbReference type="NCBI Taxonomy" id="89524"/>
    <lineage>
        <taxon>Bacteria</taxon>
        <taxon>Pseudomonadati</taxon>
        <taxon>Pseudomonadota</taxon>
        <taxon>Alphaproteobacteria</taxon>
        <taxon>Rhodobacterales</taxon>
        <taxon>Paracoccaceae</taxon>
        <taxon>Rubrimonas</taxon>
    </lineage>
</organism>
<accession>A0A1H3VWA2</accession>
<protein>
    <submittedName>
        <fullName evidence="8">Manganese/zinc/iron transport system ATP-binding protein</fullName>
    </submittedName>
</protein>
<keyword evidence="5" id="KW-0862">Zinc</keyword>
<dbReference type="Pfam" id="PF00005">
    <property type="entry name" value="ABC_tran"/>
    <property type="match status" value="1"/>
</dbReference>
<dbReference type="Proteomes" id="UP000198703">
    <property type="component" value="Unassembled WGS sequence"/>
</dbReference>
<feature type="domain" description="ABC transporter" evidence="7">
    <location>
        <begin position="34"/>
        <end position="266"/>
    </location>
</feature>
<evidence type="ECO:0000256" key="6">
    <source>
        <dbReference type="ARBA" id="ARBA00023065"/>
    </source>
</evidence>
<dbReference type="STRING" id="89524.SAMN05444370_101328"/>
<dbReference type="InterPro" id="IPR027417">
    <property type="entry name" value="P-loop_NTPase"/>
</dbReference>
<reference evidence="8 9" key="1">
    <citation type="submission" date="2016-10" db="EMBL/GenBank/DDBJ databases">
        <authorList>
            <person name="de Groot N.N."/>
        </authorList>
    </citation>
    <scope>NUCLEOTIDE SEQUENCE [LARGE SCALE GENOMIC DNA]</scope>
    <source>
        <strain evidence="8 9">DSM 15345</strain>
    </source>
</reference>
<sequence>MSTGGDASALRASGLGGMLEVVGAHRGAEARDAVTVRSVTVSYGERPAVFAVDATFPAGAMTAVVGPNGAGKSTLMKAMVDAAPKLAGEVRFFGEPFARARGRVAYVPQRASVDWEFPARAVDVAMMGLYREIGLFRLARRRHREAALAALDRVGMADFAERQIGQLSGGQQQRVFLARALAQGADAFLLDEPFAGVDATTERAVIALLRELRDRGAVVICVHHDLSTLNDYFDRALLMNVRRVSEGPVAEAATPEALQAAYGGRLAQARAEAMAG</sequence>
<dbReference type="PROSITE" id="PS50893">
    <property type="entry name" value="ABC_TRANSPORTER_2"/>
    <property type="match status" value="1"/>
</dbReference>
<comment type="similarity">
    <text evidence="1">Belongs to the ABC transporter superfamily.</text>
</comment>
<dbReference type="GO" id="GO:0005524">
    <property type="term" value="F:ATP binding"/>
    <property type="evidence" value="ECO:0007669"/>
    <property type="project" value="UniProtKB-KW"/>
</dbReference>
<evidence type="ECO:0000256" key="3">
    <source>
        <dbReference type="ARBA" id="ARBA00022741"/>
    </source>
</evidence>
<keyword evidence="2" id="KW-0813">Transport</keyword>
<dbReference type="InterPro" id="IPR003439">
    <property type="entry name" value="ABC_transporter-like_ATP-bd"/>
</dbReference>
<dbReference type="PANTHER" id="PTHR42734:SF5">
    <property type="entry name" value="IRON TRANSPORT SYSTEM ATP-BINDING PROTEIN HI_0361-RELATED"/>
    <property type="match status" value="1"/>
</dbReference>
<dbReference type="CDD" id="cd03235">
    <property type="entry name" value="ABC_Metallic_Cations"/>
    <property type="match status" value="1"/>
</dbReference>
<dbReference type="PROSITE" id="PS00211">
    <property type="entry name" value="ABC_TRANSPORTER_1"/>
    <property type="match status" value="1"/>
</dbReference>
<dbReference type="AlphaFoldDB" id="A0A1H3VWA2"/>
<evidence type="ECO:0000313" key="8">
    <source>
        <dbReference type="EMBL" id="SDZ78338.1"/>
    </source>
</evidence>